<feature type="transmembrane region" description="Helical" evidence="1">
    <location>
        <begin position="72"/>
        <end position="93"/>
    </location>
</feature>
<proteinExistence type="predicted"/>
<dbReference type="PANTHER" id="PTHR48098">
    <property type="entry name" value="ENTEROCHELIN ESTERASE-RELATED"/>
    <property type="match status" value="1"/>
</dbReference>
<dbReference type="Gene3D" id="3.40.50.1820">
    <property type="entry name" value="alpha/beta hydrolase"/>
    <property type="match status" value="1"/>
</dbReference>
<dbReference type="RefSeq" id="WP_182484849.1">
    <property type="nucleotide sequence ID" value="NZ_JACGWU010000004.1"/>
</dbReference>
<keyword evidence="1" id="KW-1133">Transmembrane helix</keyword>
<evidence type="ECO:0000313" key="2">
    <source>
        <dbReference type="EMBL" id="MBA8829415.1"/>
    </source>
</evidence>
<dbReference type="InterPro" id="IPR000801">
    <property type="entry name" value="Esterase-like"/>
</dbReference>
<sequence length="433" mass="45777">MLDLNISFGAFPVAVYVVSLVIMGLLILHSLLRGRRDVVWLMIAAVAGLFAAWLTLWITVDTLNTFGGPLDPGAYGWIYAGFAGLCVALRALLSFRGWGKIIPALGAVLFLVSATLGVNAAYGLTPTLASFLHISTSKIVVLPAVTVSSAAPQTSPLYVTWNPPADMPRRGLTGIIAGGIPNEVSHFPARPAQIYLPPAALVANPPKLPVVVLMMGEPGDPDPTIIARTLETFAAKNKGLAPIVVVVDQLSKPTFDPLCLDGPRGNVDTYVARDVVPWISANLNVSLDRKDWTFAGFSNGGGCAAYFGAKYPETWGNILDVSGIEFAGLTEERAVLKEEFGGDQKAYDAIKPINIMAGQTYADTVAIFTTGELDSHYGPGQEAVSKAAAAAGMTVTFKRLPGVTHNNTSLILGLPVGFDVLFPRFGLSAPVTK</sequence>
<evidence type="ECO:0000313" key="3">
    <source>
        <dbReference type="Proteomes" id="UP000524237"/>
    </source>
</evidence>
<dbReference type="EMBL" id="JACGWU010000004">
    <property type="protein sequence ID" value="MBA8829415.1"/>
    <property type="molecule type" value="Genomic_DNA"/>
</dbReference>
<keyword evidence="1" id="KW-0812">Transmembrane</keyword>
<name>A0A7W3JUJ6_9MICO</name>
<reference evidence="2 3" key="1">
    <citation type="submission" date="2020-07" db="EMBL/GenBank/DDBJ databases">
        <title>Sequencing the genomes of 1000 actinobacteria strains.</title>
        <authorList>
            <person name="Klenk H.-P."/>
        </authorList>
    </citation>
    <scope>NUCLEOTIDE SEQUENCE [LARGE SCALE GENOMIC DNA]</scope>
    <source>
        <strain evidence="2 3">DSM 23737</strain>
    </source>
</reference>
<gene>
    <name evidence="2" type="ORF">FB555_001520</name>
</gene>
<feature type="transmembrane region" description="Helical" evidence="1">
    <location>
        <begin position="6"/>
        <end position="28"/>
    </location>
</feature>
<dbReference type="InterPro" id="IPR050583">
    <property type="entry name" value="Mycobacterial_A85_antigen"/>
</dbReference>
<evidence type="ECO:0000256" key="1">
    <source>
        <dbReference type="SAM" id="Phobius"/>
    </source>
</evidence>
<dbReference type="SUPFAM" id="SSF53474">
    <property type="entry name" value="alpha/beta-Hydrolases"/>
    <property type="match status" value="1"/>
</dbReference>
<organism evidence="2 3">
    <name type="scientific">Alpinimonas psychrophila</name>
    <dbReference type="NCBI Taxonomy" id="748908"/>
    <lineage>
        <taxon>Bacteria</taxon>
        <taxon>Bacillati</taxon>
        <taxon>Actinomycetota</taxon>
        <taxon>Actinomycetes</taxon>
        <taxon>Micrococcales</taxon>
        <taxon>Microbacteriaceae</taxon>
        <taxon>Alpinimonas</taxon>
    </lineage>
</organism>
<protein>
    <submittedName>
        <fullName evidence="2">Enterochelin esterase-like enzyme</fullName>
    </submittedName>
</protein>
<keyword evidence="1" id="KW-0472">Membrane</keyword>
<dbReference type="Proteomes" id="UP000524237">
    <property type="component" value="Unassembled WGS sequence"/>
</dbReference>
<dbReference type="GO" id="GO:0016747">
    <property type="term" value="F:acyltransferase activity, transferring groups other than amino-acyl groups"/>
    <property type="evidence" value="ECO:0007669"/>
    <property type="project" value="TreeGrafter"/>
</dbReference>
<dbReference type="AlphaFoldDB" id="A0A7W3JUJ6"/>
<dbReference type="Pfam" id="PF00756">
    <property type="entry name" value="Esterase"/>
    <property type="match status" value="1"/>
</dbReference>
<dbReference type="InterPro" id="IPR029058">
    <property type="entry name" value="AB_hydrolase_fold"/>
</dbReference>
<keyword evidence="3" id="KW-1185">Reference proteome</keyword>
<dbReference type="PANTHER" id="PTHR48098:SF1">
    <property type="entry name" value="DIACYLGLYCEROL ACYLTRANSFERASE_MYCOLYLTRANSFERASE AG85A"/>
    <property type="match status" value="1"/>
</dbReference>
<feature type="transmembrane region" description="Helical" evidence="1">
    <location>
        <begin position="40"/>
        <end position="60"/>
    </location>
</feature>
<comment type="caution">
    <text evidence="2">The sequence shown here is derived from an EMBL/GenBank/DDBJ whole genome shotgun (WGS) entry which is preliminary data.</text>
</comment>
<feature type="transmembrane region" description="Helical" evidence="1">
    <location>
        <begin position="105"/>
        <end position="124"/>
    </location>
</feature>
<accession>A0A7W3JUJ6</accession>